<comment type="caution">
    <text evidence="1">The sequence shown here is derived from an EMBL/GenBank/DDBJ whole genome shotgun (WGS) entry which is preliminary data.</text>
</comment>
<dbReference type="AlphaFoldDB" id="A0A9N9KNG4"/>
<evidence type="ECO:0000313" key="1">
    <source>
        <dbReference type="EMBL" id="CAG8950178.1"/>
    </source>
</evidence>
<sequence length="140" mass="15830">MSHLKAKVRVEPQNTTTELHTTFESNRQLKPNPRNTKPKGHECLQVEPYTDVNNGEYGVTEKEKSICQHVSAVVWTLALLAISVNLEHNLILTFFETQHLATECLAGLRHILSIRLWKAIKQPFANSKDGPMELPLPLVP</sequence>
<name>A0A9N9KNG4_9HELO</name>
<proteinExistence type="predicted"/>
<accession>A0A9N9KNG4</accession>
<organism evidence="1 2">
    <name type="scientific">Hymenoscyphus fraxineus</name>
    <dbReference type="NCBI Taxonomy" id="746836"/>
    <lineage>
        <taxon>Eukaryota</taxon>
        <taxon>Fungi</taxon>
        <taxon>Dikarya</taxon>
        <taxon>Ascomycota</taxon>
        <taxon>Pezizomycotina</taxon>
        <taxon>Leotiomycetes</taxon>
        <taxon>Helotiales</taxon>
        <taxon>Helotiaceae</taxon>
        <taxon>Hymenoscyphus</taxon>
    </lineage>
</organism>
<dbReference type="Proteomes" id="UP000696280">
    <property type="component" value="Unassembled WGS sequence"/>
</dbReference>
<gene>
    <name evidence="1" type="ORF">HYFRA_00008415</name>
</gene>
<dbReference type="EMBL" id="CAJVRL010000035">
    <property type="protein sequence ID" value="CAG8950178.1"/>
    <property type="molecule type" value="Genomic_DNA"/>
</dbReference>
<reference evidence="1" key="1">
    <citation type="submission" date="2021-07" db="EMBL/GenBank/DDBJ databases">
        <authorList>
            <person name="Durling M."/>
        </authorList>
    </citation>
    <scope>NUCLEOTIDE SEQUENCE</scope>
</reference>
<protein>
    <submittedName>
        <fullName evidence="1">Uncharacterized protein</fullName>
    </submittedName>
</protein>
<keyword evidence="2" id="KW-1185">Reference proteome</keyword>
<evidence type="ECO:0000313" key="2">
    <source>
        <dbReference type="Proteomes" id="UP000696280"/>
    </source>
</evidence>